<feature type="chain" id="PRO_5047187523" evidence="1">
    <location>
        <begin position="21"/>
        <end position="203"/>
    </location>
</feature>
<dbReference type="InterPro" id="IPR011250">
    <property type="entry name" value="OMP/PagP_B-barrel"/>
</dbReference>
<name>A0ABW4WYA6_9BACT</name>
<comment type="caution">
    <text evidence="3">The sequence shown here is derived from an EMBL/GenBank/DDBJ whole genome shotgun (WGS) entry which is preliminary data.</text>
</comment>
<organism evidence="3 4">
    <name type="scientific">Pontibacter silvestris</name>
    <dbReference type="NCBI Taxonomy" id="2305183"/>
    <lineage>
        <taxon>Bacteria</taxon>
        <taxon>Pseudomonadati</taxon>
        <taxon>Bacteroidota</taxon>
        <taxon>Cytophagia</taxon>
        <taxon>Cytophagales</taxon>
        <taxon>Hymenobacteraceae</taxon>
        <taxon>Pontibacter</taxon>
    </lineage>
</organism>
<feature type="domain" description="Outer membrane protein beta-barrel" evidence="2">
    <location>
        <begin position="20"/>
        <end position="170"/>
    </location>
</feature>
<evidence type="ECO:0000259" key="2">
    <source>
        <dbReference type="Pfam" id="PF13568"/>
    </source>
</evidence>
<evidence type="ECO:0000256" key="1">
    <source>
        <dbReference type="SAM" id="SignalP"/>
    </source>
</evidence>
<dbReference type="EMBL" id="JBHUHV010000029">
    <property type="protein sequence ID" value="MFD2067198.1"/>
    <property type="molecule type" value="Genomic_DNA"/>
</dbReference>
<dbReference type="Proteomes" id="UP001597369">
    <property type="component" value="Unassembled WGS sequence"/>
</dbReference>
<feature type="signal peptide" evidence="1">
    <location>
        <begin position="1"/>
        <end position="20"/>
    </location>
</feature>
<sequence>MKKILLILTMMLTTGLVANAQFFTAGVKAGVSSSSVDIKDPIGTVTQFKESENIAGYQVGAFTRFKVGNLLLQPEAAFTYTGGKVEVNDDPNTTSVEVQKFKFNRLDVPILLGYSLFRVVRVSAGPVASMVISGKLDDDKIDEYLNNSDWGWQAGLGVDIGNITADVRYERIKRNYTDNVDTGYDITNEQVILSVGLKLFGKN</sequence>
<dbReference type="RefSeq" id="WP_229961002.1">
    <property type="nucleotide sequence ID" value="NZ_JAJJWI010000009.1"/>
</dbReference>
<dbReference type="InterPro" id="IPR025665">
    <property type="entry name" value="Beta-barrel_OMP_2"/>
</dbReference>
<proteinExistence type="predicted"/>
<evidence type="ECO:0000313" key="3">
    <source>
        <dbReference type="EMBL" id="MFD2067198.1"/>
    </source>
</evidence>
<reference evidence="4" key="1">
    <citation type="journal article" date="2019" name="Int. J. Syst. Evol. Microbiol.">
        <title>The Global Catalogue of Microorganisms (GCM) 10K type strain sequencing project: providing services to taxonomists for standard genome sequencing and annotation.</title>
        <authorList>
            <consortium name="The Broad Institute Genomics Platform"/>
            <consortium name="The Broad Institute Genome Sequencing Center for Infectious Disease"/>
            <person name="Wu L."/>
            <person name="Ma J."/>
        </authorList>
    </citation>
    <scope>NUCLEOTIDE SEQUENCE [LARGE SCALE GENOMIC DNA]</scope>
    <source>
        <strain evidence="4">JCM 16545</strain>
    </source>
</reference>
<keyword evidence="4" id="KW-1185">Reference proteome</keyword>
<evidence type="ECO:0000313" key="4">
    <source>
        <dbReference type="Proteomes" id="UP001597369"/>
    </source>
</evidence>
<gene>
    <name evidence="3" type="ORF">ACFSKU_09915</name>
</gene>
<dbReference type="Pfam" id="PF13568">
    <property type="entry name" value="OMP_b-brl_2"/>
    <property type="match status" value="1"/>
</dbReference>
<keyword evidence="1" id="KW-0732">Signal</keyword>
<accession>A0ABW4WYA6</accession>
<protein>
    <submittedName>
        <fullName evidence="3">Porin family protein</fullName>
    </submittedName>
</protein>
<dbReference type="SUPFAM" id="SSF56925">
    <property type="entry name" value="OMPA-like"/>
    <property type="match status" value="1"/>
</dbReference>